<sequence>MTLHSPPWPALARRDPQQPAAPVPDPTETPHMLDQPFAVSSHFQLSIGLHALGSFTSCDGLGCAMEVEERVEGGLNGHVWQLPTRLRYTNVVLTRPLSQQTVLIWAWLQQQVREPVRLPGQLVALGPDRQPIVRWLLDGVLPVRWSGPTFDTDQSQPARETLEITHNGFLGITI</sequence>
<evidence type="ECO:0000313" key="2">
    <source>
        <dbReference type="EMBL" id="MFC5143387.1"/>
    </source>
</evidence>
<keyword evidence="3" id="KW-1185">Reference proteome</keyword>
<name>A0ABV9ZTA2_9ACTN</name>
<dbReference type="InterPro" id="IPR010667">
    <property type="entry name" value="Phage_T4_Gp19"/>
</dbReference>
<reference evidence="3" key="1">
    <citation type="journal article" date="2019" name="Int. J. Syst. Evol. Microbiol.">
        <title>The Global Catalogue of Microorganisms (GCM) 10K type strain sequencing project: providing services to taxonomists for standard genome sequencing and annotation.</title>
        <authorList>
            <consortium name="The Broad Institute Genomics Platform"/>
            <consortium name="The Broad Institute Genome Sequencing Center for Infectious Disease"/>
            <person name="Wu L."/>
            <person name="Ma J."/>
        </authorList>
    </citation>
    <scope>NUCLEOTIDE SEQUENCE [LARGE SCALE GENOMIC DNA]</scope>
    <source>
        <strain evidence="3">CGMCC 4.1641</strain>
    </source>
</reference>
<dbReference type="EMBL" id="JBHSKJ010000001">
    <property type="protein sequence ID" value="MFC5143387.1"/>
    <property type="molecule type" value="Genomic_DNA"/>
</dbReference>
<evidence type="ECO:0000313" key="3">
    <source>
        <dbReference type="Proteomes" id="UP001596222"/>
    </source>
</evidence>
<dbReference type="Pfam" id="PF06841">
    <property type="entry name" value="Phage_T4_gp19"/>
    <property type="match status" value="1"/>
</dbReference>
<accession>A0ABV9ZTA2</accession>
<feature type="region of interest" description="Disordered" evidence="1">
    <location>
        <begin position="1"/>
        <end position="33"/>
    </location>
</feature>
<proteinExistence type="predicted"/>
<dbReference type="PANTHER" id="PTHR38009:SF1">
    <property type="entry name" value="CONSERVED HYPOTHETICAL PHAGE TAIL PROTEIN"/>
    <property type="match status" value="1"/>
</dbReference>
<gene>
    <name evidence="2" type="ORF">ACFPP6_01535</name>
</gene>
<evidence type="ECO:0000256" key="1">
    <source>
        <dbReference type="SAM" id="MobiDB-lite"/>
    </source>
</evidence>
<comment type="caution">
    <text evidence="2">The sequence shown here is derived from an EMBL/GenBank/DDBJ whole genome shotgun (WGS) entry which is preliminary data.</text>
</comment>
<organism evidence="2 3">
    <name type="scientific">Streptomyces aureoversilis</name>
    <dbReference type="NCBI Taxonomy" id="67277"/>
    <lineage>
        <taxon>Bacteria</taxon>
        <taxon>Bacillati</taxon>
        <taxon>Actinomycetota</taxon>
        <taxon>Actinomycetes</taxon>
        <taxon>Kitasatosporales</taxon>
        <taxon>Streptomycetaceae</taxon>
        <taxon>Streptomyces</taxon>
    </lineage>
</organism>
<dbReference type="PANTHER" id="PTHR38009">
    <property type="entry name" value="CONSERVED HYPOTHETICAL PHAGE TAIL PROTEIN"/>
    <property type="match status" value="1"/>
</dbReference>
<dbReference type="RefSeq" id="WP_382036122.1">
    <property type="nucleotide sequence ID" value="NZ_JBHSKJ010000001.1"/>
</dbReference>
<dbReference type="Proteomes" id="UP001596222">
    <property type="component" value="Unassembled WGS sequence"/>
</dbReference>
<dbReference type="InterPro" id="IPR011747">
    <property type="entry name" value="CHP02241"/>
</dbReference>
<protein>
    <submittedName>
        <fullName evidence="2">Phage tail protein</fullName>
    </submittedName>
</protein>